<comment type="caution">
    <text evidence="1">The sequence shown here is derived from an EMBL/GenBank/DDBJ whole genome shotgun (WGS) entry which is preliminary data.</text>
</comment>
<sequence length="66" mass="7883">MSIVIEPKTDHESYLVNGKEVYKNSYNHWFSPVELTTQERKAFELYKRTVIDNKAFKKHTKATYKT</sequence>
<organism evidence="1 2">
    <name type="scientific">Flavobacterium columnare</name>
    <dbReference type="NCBI Taxonomy" id="996"/>
    <lineage>
        <taxon>Bacteria</taxon>
        <taxon>Pseudomonadati</taxon>
        <taxon>Bacteroidota</taxon>
        <taxon>Flavobacteriia</taxon>
        <taxon>Flavobacteriales</taxon>
        <taxon>Flavobacteriaceae</taxon>
        <taxon>Flavobacterium</taxon>
    </lineage>
</organism>
<evidence type="ECO:0000313" key="1">
    <source>
        <dbReference type="EMBL" id="OWP76556.1"/>
    </source>
</evidence>
<dbReference type="Proteomes" id="UP000198034">
    <property type="component" value="Unassembled WGS sequence"/>
</dbReference>
<protein>
    <submittedName>
        <fullName evidence="1">Uncharacterized protein</fullName>
    </submittedName>
</protein>
<name>A0A246G9W2_9FLAO</name>
<accession>A0A246G9W2</accession>
<dbReference type="AlphaFoldDB" id="A0A246G9W2"/>
<proteinExistence type="predicted"/>
<dbReference type="EMBL" id="MTCY01000025">
    <property type="protein sequence ID" value="OWP76556.1"/>
    <property type="molecule type" value="Genomic_DNA"/>
</dbReference>
<evidence type="ECO:0000313" key="2">
    <source>
        <dbReference type="Proteomes" id="UP000198034"/>
    </source>
</evidence>
<reference evidence="1 2" key="1">
    <citation type="journal article" date="2017" name="Infect. Genet. Evol.">
        <title>Comparative genome analysis of fish pathogen Flavobacterium columnare reveals extensive sequence diversity within the species.</title>
        <authorList>
            <person name="Kayansamruaj P."/>
            <person name="Dong H.T."/>
            <person name="Hirono I."/>
            <person name="Kondo H."/>
            <person name="Senapin S."/>
            <person name="Rodkhum C."/>
        </authorList>
    </citation>
    <scope>NUCLEOTIDE SEQUENCE [LARGE SCALE GENOMIC DNA]</scope>
    <source>
        <strain evidence="1 2">1214</strain>
    </source>
</reference>
<gene>
    <name evidence="1" type="ORF">BWK62_09470</name>
</gene>